<dbReference type="EMBL" id="CP013386">
    <property type="protein sequence ID" value="AOJ02590.1"/>
    <property type="molecule type" value="Genomic_DNA"/>
</dbReference>
<sequence length="141" mass="15554">MTTQTIRISRRGLVRAAPRDDTRGVRPADDAHRARSPRIRTFDVSRCVAHATRDTTRLCRVFGACRIDFGDRANGISFPFRVPRPSAAIPRSLHRGTKRRCVIAAAAPRLTPHATNLDTARATRARRVIHAATAARPAVTV</sequence>
<keyword evidence="2" id="KW-1185">Reference proteome</keyword>
<dbReference type="RefSeq" id="WP_059470235.1">
    <property type="nucleotide sequence ID" value="NZ_CP013386.1"/>
</dbReference>
<evidence type="ECO:0000313" key="2">
    <source>
        <dbReference type="Proteomes" id="UP000062519"/>
    </source>
</evidence>
<name>A0A1B4FFW9_9BURK</name>
<protein>
    <submittedName>
        <fullName evidence="1">Uncharacterized protein</fullName>
    </submittedName>
</protein>
<evidence type="ECO:0000313" key="1">
    <source>
        <dbReference type="EMBL" id="AOJ02590.1"/>
    </source>
</evidence>
<reference evidence="1 2" key="1">
    <citation type="submission" date="2015-12" db="EMBL/GenBank/DDBJ databases">
        <title>Diversity of Burkholderia near neighbor genomes.</title>
        <authorList>
            <person name="Sahl J."/>
            <person name="Wagner D."/>
            <person name="Keim P."/>
        </authorList>
    </citation>
    <scope>NUCLEOTIDE SEQUENCE [LARGE SCALE GENOMIC DNA]</scope>
    <source>
        <strain evidence="1 2">BDU6</strain>
    </source>
</reference>
<dbReference type="Proteomes" id="UP000062519">
    <property type="component" value="Chromosome 1"/>
</dbReference>
<accession>A0A1B4FFW9</accession>
<gene>
    <name evidence="1" type="ORF">WS70_12745</name>
</gene>
<dbReference type="KEGG" id="buu:WS70_12745"/>
<proteinExistence type="predicted"/>
<dbReference type="AlphaFoldDB" id="A0A1B4FFW9"/>
<organism evidence="1 2">
    <name type="scientific">Burkholderia mayonis</name>
    <dbReference type="NCBI Taxonomy" id="1385591"/>
    <lineage>
        <taxon>Bacteria</taxon>
        <taxon>Pseudomonadati</taxon>
        <taxon>Pseudomonadota</taxon>
        <taxon>Betaproteobacteria</taxon>
        <taxon>Burkholderiales</taxon>
        <taxon>Burkholderiaceae</taxon>
        <taxon>Burkholderia</taxon>
        <taxon>pseudomallei group</taxon>
    </lineage>
</organism>